<gene>
    <name evidence="3" type="ORF">CWI81_02530</name>
</gene>
<dbReference type="Pfam" id="PF07853">
    <property type="entry name" value="DUF1648"/>
    <property type="match status" value="1"/>
</dbReference>
<dbReference type="AlphaFoldDB" id="A0A432ZHD7"/>
<evidence type="ECO:0000313" key="3">
    <source>
        <dbReference type="EMBL" id="RUO77378.1"/>
    </source>
</evidence>
<dbReference type="InterPro" id="IPR012867">
    <property type="entry name" value="DUF1648"/>
</dbReference>
<feature type="transmembrane region" description="Helical" evidence="1">
    <location>
        <begin position="191"/>
        <end position="211"/>
    </location>
</feature>
<keyword evidence="1" id="KW-0472">Membrane</keyword>
<keyword evidence="1" id="KW-1133">Transmembrane helix</keyword>
<evidence type="ECO:0000259" key="2">
    <source>
        <dbReference type="Pfam" id="PF07853"/>
    </source>
</evidence>
<dbReference type="PANTHER" id="PTHR37810:SF5">
    <property type="entry name" value="IMMUNITY PROTEIN SDPI"/>
    <property type="match status" value="1"/>
</dbReference>
<dbReference type="Proteomes" id="UP000287908">
    <property type="component" value="Unassembled WGS sequence"/>
</dbReference>
<dbReference type="InterPro" id="IPR026272">
    <property type="entry name" value="SdpI"/>
</dbReference>
<accession>A0A432ZHD7</accession>
<dbReference type="RefSeq" id="WP_126783651.1">
    <property type="nucleotide sequence ID" value="NZ_PIQF01000001.1"/>
</dbReference>
<evidence type="ECO:0000256" key="1">
    <source>
        <dbReference type="SAM" id="Phobius"/>
    </source>
</evidence>
<evidence type="ECO:0000313" key="4">
    <source>
        <dbReference type="Proteomes" id="UP000287908"/>
    </source>
</evidence>
<proteinExistence type="predicted"/>
<sequence length="216" mass="24031">MNDKKIPAKHRWISLLFIAAISLITALAYPYLSDSIPVHWNLAGDVDGWMNKPWGALILPLTMVGTWLLFEVLSFISPKGFKLNEFIDVVGLLMSIIIAFLAVISLAQIAYALGYQVAMTRVISGALGLLLLLTGNYFGKLRKNFFIGIRTPWTLANEEVWNRTHRLAGWLFVLAGLVLFISALLTTSSWLILPAILIAALVPAGYSLWIYKRLEG</sequence>
<dbReference type="GO" id="GO:0009636">
    <property type="term" value="P:response to toxic substance"/>
    <property type="evidence" value="ECO:0007669"/>
    <property type="project" value="TreeGrafter"/>
</dbReference>
<feature type="transmembrane region" description="Helical" evidence="1">
    <location>
        <begin position="54"/>
        <end position="77"/>
    </location>
</feature>
<feature type="domain" description="DUF1648" evidence="2">
    <location>
        <begin position="17"/>
        <end position="63"/>
    </location>
</feature>
<keyword evidence="4" id="KW-1185">Reference proteome</keyword>
<feature type="transmembrane region" description="Helical" evidence="1">
    <location>
        <begin position="167"/>
        <end position="185"/>
    </location>
</feature>
<protein>
    <recommendedName>
        <fullName evidence="2">DUF1648 domain-containing protein</fullName>
    </recommendedName>
</protein>
<reference evidence="3 4" key="1">
    <citation type="journal article" date="2011" name="Front. Microbiol.">
        <title>Genomic signatures of strain selection and enhancement in Bacillus atrophaeus var. globigii, a historical biowarfare simulant.</title>
        <authorList>
            <person name="Gibbons H.S."/>
            <person name="Broomall S.M."/>
            <person name="McNew L.A."/>
            <person name="Daligault H."/>
            <person name="Chapman C."/>
            <person name="Bruce D."/>
            <person name="Karavis M."/>
            <person name="Krepps M."/>
            <person name="McGregor P.A."/>
            <person name="Hong C."/>
            <person name="Park K.H."/>
            <person name="Akmal A."/>
            <person name="Feldman A."/>
            <person name="Lin J.S."/>
            <person name="Chang W.E."/>
            <person name="Higgs B.W."/>
            <person name="Demirev P."/>
            <person name="Lindquist J."/>
            <person name="Liem A."/>
            <person name="Fochler E."/>
            <person name="Read T.D."/>
            <person name="Tapia R."/>
            <person name="Johnson S."/>
            <person name="Bishop-Lilly K.A."/>
            <person name="Detter C."/>
            <person name="Han C."/>
            <person name="Sozhamannan S."/>
            <person name="Rosenzweig C.N."/>
            <person name="Skowronski E.W."/>
        </authorList>
    </citation>
    <scope>NUCLEOTIDE SEQUENCE [LARGE SCALE GENOMIC DNA]</scope>
    <source>
        <strain evidence="3 4">CL-SP19</strain>
    </source>
</reference>
<keyword evidence="1" id="KW-0812">Transmembrane</keyword>
<dbReference type="PIRSF" id="PIRSF038959">
    <property type="entry name" value="SdpI"/>
    <property type="match status" value="1"/>
</dbReference>
<feature type="transmembrane region" description="Helical" evidence="1">
    <location>
        <begin position="12"/>
        <end position="32"/>
    </location>
</feature>
<dbReference type="OrthoDB" id="9808690at2"/>
<feature type="transmembrane region" description="Helical" evidence="1">
    <location>
        <begin position="89"/>
        <end position="112"/>
    </location>
</feature>
<feature type="transmembrane region" description="Helical" evidence="1">
    <location>
        <begin position="118"/>
        <end position="138"/>
    </location>
</feature>
<dbReference type="InterPro" id="IPR025962">
    <property type="entry name" value="SdpI/YhfL"/>
</dbReference>
<dbReference type="EMBL" id="PIQF01000001">
    <property type="protein sequence ID" value="RUO77378.1"/>
    <property type="molecule type" value="Genomic_DNA"/>
</dbReference>
<comment type="caution">
    <text evidence="3">The sequence shown here is derived from an EMBL/GenBank/DDBJ whole genome shotgun (WGS) entry which is preliminary data.</text>
</comment>
<dbReference type="PANTHER" id="PTHR37810">
    <property type="entry name" value="IMMUNITY PROTEIN SDPI"/>
    <property type="match status" value="1"/>
</dbReference>
<organism evidence="3 4">
    <name type="scientific">Idiomarina seosinensis</name>
    <dbReference type="NCBI Taxonomy" id="281739"/>
    <lineage>
        <taxon>Bacteria</taxon>
        <taxon>Pseudomonadati</taxon>
        <taxon>Pseudomonadota</taxon>
        <taxon>Gammaproteobacteria</taxon>
        <taxon>Alteromonadales</taxon>
        <taxon>Idiomarinaceae</taxon>
        <taxon>Idiomarina</taxon>
    </lineage>
</organism>
<name>A0A432ZHD7_9GAMM</name>
<dbReference type="Pfam" id="PF13630">
    <property type="entry name" value="SdpI"/>
    <property type="match status" value="1"/>
</dbReference>